<dbReference type="RefSeq" id="WP_013629421.1">
    <property type="nucleotide sequence ID" value="NC_015174.1"/>
</dbReference>
<gene>
    <name evidence="1" type="ordered locus">Plabr_3103</name>
</gene>
<dbReference type="KEGG" id="pbs:Plabr_3103"/>
<dbReference type="OrthoDB" id="271594at2"/>
<reference evidence="2" key="1">
    <citation type="submission" date="2011-02" db="EMBL/GenBank/DDBJ databases">
        <title>The complete genome of Planctomyces brasiliensis DSM 5305.</title>
        <authorList>
            <person name="Lucas S."/>
            <person name="Copeland A."/>
            <person name="Lapidus A."/>
            <person name="Bruce D."/>
            <person name="Goodwin L."/>
            <person name="Pitluck S."/>
            <person name="Kyrpides N."/>
            <person name="Mavromatis K."/>
            <person name="Pagani I."/>
            <person name="Ivanova N."/>
            <person name="Ovchinnikova G."/>
            <person name="Lu M."/>
            <person name="Detter J.C."/>
            <person name="Han C."/>
            <person name="Land M."/>
            <person name="Hauser L."/>
            <person name="Markowitz V."/>
            <person name="Cheng J.-F."/>
            <person name="Hugenholtz P."/>
            <person name="Woyke T."/>
            <person name="Wu D."/>
            <person name="Tindall B."/>
            <person name="Pomrenke H.G."/>
            <person name="Brambilla E."/>
            <person name="Klenk H.-P."/>
            <person name="Eisen J.A."/>
        </authorList>
    </citation>
    <scope>NUCLEOTIDE SEQUENCE [LARGE SCALE GENOMIC DNA]</scope>
    <source>
        <strain evidence="2">ATCC 49424 / DSM 5305 / JCM 21570 / NBRC 103401 / IFAM 1448</strain>
    </source>
</reference>
<evidence type="ECO:0000313" key="1">
    <source>
        <dbReference type="EMBL" id="ADY60700.1"/>
    </source>
</evidence>
<dbReference type="Proteomes" id="UP000006860">
    <property type="component" value="Chromosome"/>
</dbReference>
<organism evidence="1 2">
    <name type="scientific">Rubinisphaera brasiliensis (strain ATCC 49424 / DSM 5305 / JCM 21570 / IAM 15109 / NBRC 103401 / IFAM 1448)</name>
    <name type="common">Planctomyces brasiliensis</name>
    <dbReference type="NCBI Taxonomy" id="756272"/>
    <lineage>
        <taxon>Bacteria</taxon>
        <taxon>Pseudomonadati</taxon>
        <taxon>Planctomycetota</taxon>
        <taxon>Planctomycetia</taxon>
        <taxon>Planctomycetales</taxon>
        <taxon>Planctomycetaceae</taxon>
        <taxon>Rubinisphaera</taxon>
    </lineage>
</organism>
<protein>
    <recommendedName>
        <fullName evidence="3">AIG2 family protein</fullName>
    </recommendedName>
</protein>
<dbReference type="AlphaFoldDB" id="F0SI17"/>
<dbReference type="EMBL" id="CP002546">
    <property type="protein sequence ID" value="ADY60700.1"/>
    <property type="molecule type" value="Genomic_DNA"/>
</dbReference>
<dbReference type="eggNOG" id="ENOG50336PY">
    <property type="taxonomic scope" value="Bacteria"/>
</dbReference>
<sequence length="243" mass="27618">MQRYSVFSTSTSRQISSEDYQARIQRILNKRQRQSTPEYLYPWTELEAESASEISIVGFGSLINPESARRTLAAESVEAAEPCIVFGARRVYNYVMSDRSFQRYGHGCKPNERGVLNVHATGLASDFFNGLLLRLKRSDIVGFRLREHGYDLVPVTFVSYAKPGQSPQLAYCLTCRNPTLHGRRTLKDGVTPHPRYHTLCEQGCRHISTEFLDFFRHTTWVPLPQPARLQENPIPAAVASPVR</sequence>
<evidence type="ECO:0000313" key="2">
    <source>
        <dbReference type="Proteomes" id="UP000006860"/>
    </source>
</evidence>
<dbReference type="HOGENOM" id="CLU_1141907_0_0_0"/>
<keyword evidence="2" id="KW-1185">Reference proteome</keyword>
<proteinExistence type="predicted"/>
<name>F0SI17_RUBBR</name>
<evidence type="ECO:0008006" key="3">
    <source>
        <dbReference type="Google" id="ProtNLM"/>
    </source>
</evidence>
<accession>F0SI17</accession>